<dbReference type="InterPro" id="IPR027421">
    <property type="entry name" value="DNA_pol_lamdba_lyase_dom_sf"/>
</dbReference>
<comment type="catalytic activity">
    <reaction evidence="21">
        <text>DNA(n) + a 2'-deoxyribonucleoside 5'-triphosphate = DNA(n+1) + diphosphate</text>
        <dbReference type="Rhea" id="RHEA:22508"/>
        <dbReference type="Rhea" id="RHEA-COMP:17339"/>
        <dbReference type="Rhea" id="RHEA-COMP:17340"/>
        <dbReference type="ChEBI" id="CHEBI:33019"/>
        <dbReference type="ChEBI" id="CHEBI:61560"/>
        <dbReference type="ChEBI" id="CHEBI:173112"/>
        <dbReference type="EC" id="2.7.7.7"/>
    </reaction>
</comment>
<dbReference type="InterPro" id="IPR004013">
    <property type="entry name" value="PHP_dom"/>
</dbReference>
<dbReference type="GO" id="GO:0008270">
    <property type="term" value="F:zinc ion binding"/>
    <property type="evidence" value="ECO:0007669"/>
    <property type="project" value="TreeGrafter"/>
</dbReference>
<dbReference type="PANTHER" id="PTHR36928:SF1">
    <property type="entry name" value="PHOSPHATASE YCDX-RELATED"/>
    <property type="match status" value="1"/>
</dbReference>
<comment type="catalytic activity">
    <reaction evidence="18">
        <text>2'-deoxyribonucleotide-(2'-deoxyribose 5'-phosphate)-2'-deoxyribonucleotide-DNA = a 3'-end 2'-deoxyribonucleotide-(2,3-dehydro-2,3-deoxyribose 5'-phosphate)-DNA + a 5'-end 5'-phospho-2'-deoxyribonucleoside-DNA + H(+)</text>
        <dbReference type="Rhea" id="RHEA:66592"/>
        <dbReference type="Rhea" id="RHEA-COMP:13180"/>
        <dbReference type="Rhea" id="RHEA-COMP:16897"/>
        <dbReference type="Rhea" id="RHEA-COMP:17067"/>
        <dbReference type="ChEBI" id="CHEBI:15378"/>
        <dbReference type="ChEBI" id="CHEBI:136412"/>
        <dbReference type="ChEBI" id="CHEBI:157695"/>
        <dbReference type="ChEBI" id="CHEBI:167181"/>
        <dbReference type="EC" id="4.2.99.18"/>
    </reaction>
</comment>
<evidence type="ECO:0000313" key="25">
    <source>
        <dbReference type="EMBL" id="SFC85034.1"/>
    </source>
</evidence>
<protein>
    <recommendedName>
        <fullName evidence="5">DNA polymerase beta</fullName>
        <ecNumber evidence="3">2.7.7.7</ecNumber>
        <ecNumber evidence="4">4.2.99.18</ecNumber>
    </recommendedName>
    <alternativeName>
        <fullName evidence="16">5'-deoxyribose-phosphate lyase</fullName>
    </alternativeName>
    <alternativeName>
        <fullName evidence="17">AP lyase</fullName>
    </alternativeName>
</protein>
<feature type="domain" description="Helix-hairpin-helix DNA-binding motif class 1" evidence="22">
    <location>
        <begin position="52"/>
        <end position="71"/>
    </location>
</feature>
<dbReference type="PANTHER" id="PTHR36928">
    <property type="entry name" value="PHOSPHATASE YCDX-RELATED"/>
    <property type="match status" value="1"/>
</dbReference>
<dbReference type="SUPFAM" id="SSF89550">
    <property type="entry name" value="PHP domain-like"/>
    <property type="match status" value="1"/>
</dbReference>
<keyword evidence="12" id="KW-0832">Ubl conjugation</keyword>
<organism evidence="25 26">
    <name type="scientific">Kushneria avicenniae</name>
    <dbReference type="NCBI Taxonomy" id="402385"/>
    <lineage>
        <taxon>Bacteria</taxon>
        <taxon>Pseudomonadati</taxon>
        <taxon>Pseudomonadota</taxon>
        <taxon>Gammaproteobacteria</taxon>
        <taxon>Oceanospirillales</taxon>
        <taxon>Halomonadaceae</taxon>
        <taxon>Kushneria</taxon>
    </lineage>
</organism>
<dbReference type="GO" id="GO:0003677">
    <property type="term" value="F:DNA binding"/>
    <property type="evidence" value="ECO:0007669"/>
    <property type="project" value="InterPro"/>
</dbReference>
<feature type="domain" description="Polymerase/histidinol phosphatase N-terminal" evidence="23">
    <location>
        <begin position="338"/>
        <end position="417"/>
    </location>
</feature>
<dbReference type="NCBIfam" id="NF006375">
    <property type="entry name" value="PRK08609.1"/>
    <property type="match status" value="1"/>
</dbReference>
<sequence>MQNADIARTLERLATLLDIEGANAFRVRAYRSAAQSIESHSRPLQKMVANDEALTELSGIGRDLAEKITELITTGHLAVLEETEKRLPSGLLQLMRVSQLGPRRIRQLHDALGIDSLEALKEAAREGRISALEGFGQKTEAGILREAERLDDALPRTRIDEALQAAEELIKWLERADGVQRLSVAGSLRRGLETIGDLDILVSSDDGPAIMAHLMNYPEIAEIVAHGKTKSTIYLHSGLQVDVRVVADESFGAALYYFTGSQAHNIATRKMATGRGLRINEYGIYKGKQQLAGRTEEEVLAKIDLPWIAPELRENRGEIEAALEGTLPELVTLDDIRGDLHMHTTASDGQASLEKMVHAARKRGYRYIAITDHSQRLAMANGLDARRLREQMAEIDALNGRLKNFTVLKGNEVDILEDGTLDLPDDVLAELDVCVFSVHSKFNLSREKQTERILRAMDNPHVNILAHPTGRIINGREGYDVDIEAVLHGARARGVFLEINAQPARLDLTDHWVCMARDIGVALAINTDAHATGQLGHMTVGVTQARSGWLERKDVLNTRTVTQLKKLMQR</sequence>
<keyword evidence="13" id="KW-0239">DNA-directed DNA polymerase</keyword>
<comment type="function">
    <text evidence="20">Repair polymerase that plays a key role in base-excision repair. During this process, the damaged base is excised by specific DNA glycosylases, the DNA backbone is nicked at the abasic site by an apurinic/apyrimidic (AP) endonuclease, and POLB removes 5'-deoxyribose-phosphate from the preincised AP site acting as a 5'-deoxyribose-phosphate lyase (5'-dRP lyase); through its DNA polymerase activity, it adds one nucleotide to the 3' end of the arising single-nucleotide gap. Conducts 'gap-filling' DNA synthesis in a stepwise distributive fashion rather than in a processive fashion as for other DNA polymerases. It is also able to cleave sugar-phosphate bonds 3' to an intact AP site, acting as an AP lyase.</text>
</comment>
<evidence type="ECO:0000259" key="23">
    <source>
        <dbReference type="SMART" id="SM00481"/>
    </source>
</evidence>
<reference evidence="26" key="1">
    <citation type="submission" date="2016-10" db="EMBL/GenBank/DDBJ databases">
        <authorList>
            <person name="Varghese N."/>
            <person name="Submissions S."/>
        </authorList>
    </citation>
    <scope>NUCLEOTIDE SEQUENCE [LARGE SCALE GENOMIC DNA]</scope>
    <source>
        <strain evidence="26">DSM 23439</strain>
    </source>
</reference>
<evidence type="ECO:0000256" key="6">
    <source>
        <dbReference type="ARBA" id="ARBA00022481"/>
    </source>
</evidence>
<evidence type="ECO:0000256" key="19">
    <source>
        <dbReference type="ARBA" id="ARBA00044678"/>
    </source>
</evidence>
<evidence type="ECO:0000256" key="2">
    <source>
        <dbReference type="ARBA" id="ARBA00004496"/>
    </source>
</evidence>
<dbReference type="CDD" id="cd00141">
    <property type="entry name" value="NT_POLXc"/>
    <property type="match status" value="1"/>
</dbReference>
<accession>A0A1I1MHS3</accession>
<keyword evidence="10" id="KW-0235">DNA replication</keyword>
<dbReference type="PRINTS" id="PR00870">
    <property type="entry name" value="DNAPOLXBETA"/>
</dbReference>
<keyword evidence="14" id="KW-0915">Sodium</keyword>
<keyword evidence="6" id="KW-0488">Methylation</keyword>
<evidence type="ECO:0000256" key="16">
    <source>
        <dbReference type="ARBA" id="ARBA00035717"/>
    </source>
</evidence>
<dbReference type="STRING" id="402385.SAMN05421848_2967"/>
<proteinExistence type="predicted"/>
<keyword evidence="15" id="KW-0234">DNA repair</keyword>
<dbReference type="EC" id="2.7.7.7" evidence="3"/>
<evidence type="ECO:0000256" key="9">
    <source>
        <dbReference type="ARBA" id="ARBA00022695"/>
    </source>
</evidence>
<dbReference type="InterPro" id="IPR037160">
    <property type="entry name" value="DNA_Pol_thumb_sf"/>
</dbReference>
<evidence type="ECO:0000256" key="15">
    <source>
        <dbReference type="ARBA" id="ARBA00023204"/>
    </source>
</evidence>
<dbReference type="FunFam" id="3.20.20.140:FF:000047">
    <property type="entry name" value="PHP domain-containing protein"/>
    <property type="match status" value="1"/>
</dbReference>
<dbReference type="GO" id="GO:0003887">
    <property type="term" value="F:DNA-directed DNA polymerase activity"/>
    <property type="evidence" value="ECO:0007669"/>
    <property type="project" value="UniProtKB-KW"/>
</dbReference>
<dbReference type="RefSeq" id="WP_217639709.1">
    <property type="nucleotide sequence ID" value="NZ_FOLY01000007.1"/>
</dbReference>
<dbReference type="SUPFAM" id="SSF47802">
    <property type="entry name" value="DNA polymerase beta, N-terminal domain-like"/>
    <property type="match status" value="1"/>
</dbReference>
<evidence type="ECO:0000259" key="22">
    <source>
        <dbReference type="SMART" id="SM00278"/>
    </source>
</evidence>
<dbReference type="EC" id="4.2.99.18" evidence="4"/>
<evidence type="ECO:0000256" key="11">
    <source>
        <dbReference type="ARBA" id="ARBA00022763"/>
    </source>
</evidence>
<keyword evidence="11" id="KW-0227">DNA damage</keyword>
<name>A0A1I1MHS3_9GAMM</name>
<dbReference type="Gene3D" id="3.20.20.140">
    <property type="entry name" value="Metal-dependent hydrolases"/>
    <property type="match status" value="1"/>
</dbReference>
<evidence type="ECO:0000256" key="18">
    <source>
        <dbReference type="ARBA" id="ARBA00044632"/>
    </source>
</evidence>
<evidence type="ECO:0000256" key="1">
    <source>
        <dbReference type="ARBA" id="ARBA00001946"/>
    </source>
</evidence>
<dbReference type="Proteomes" id="UP000199046">
    <property type="component" value="Unassembled WGS sequence"/>
</dbReference>
<dbReference type="AlphaFoldDB" id="A0A1I1MHS3"/>
<dbReference type="Pfam" id="PF14791">
    <property type="entry name" value="DNA_pol_B_thumb"/>
    <property type="match status" value="1"/>
</dbReference>
<dbReference type="InterPro" id="IPR022311">
    <property type="entry name" value="PolX-like"/>
</dbReference>
<comment type="catalytic activity">
    <reaction evidence="19">
        <text>a 5'-end 2'-deoxyribose-2'-deoxyribonucleotide-DNA = (2E,4S)-4-hydroxypenten-2-al-5-phosphate + a 5'-end 5'-phospho-2'-deoxyribonucleoside-DNA + H(+)</text>
        <dbReference type="Rhea" id="RHEA:76255"/>
        <dbReference type="Rhea" id="RHEA-COMP:13180"/>
        <dbReference type="Rhea" id="RHEA-COMP:18657"/>
        <dbReference type="ChEBI" id="CHEBI:15378"/>
        <dbReference type="ChEBI" id="CHEBI:136412"/>
        <dbReference type="ChEBI" id="CHEBI:195194"/>
        <dbReference type="ChEBI" id="CHEBI:195195"/>
    </reaction>
</comment>
<evidence type="ECO:0000256" key="3">
    <source>
        <dbReference type="ARBA" id="ARBA00012417"/>
    </source>
</evidence>
<dbReference type="Gene3D" id="3.30.210.10">
    <property type="entry name" value="DNA polymerase, thumb domain"/>
    <property type="match status" value="1"/>
</dbReference>
<dbReference type="Gene3D" id="1.10.150.110">
    <property type="entry name" value="DNA polymerase beta, N-terminal domain-like"/>
    <property type="match status" value="1"/>
</dbReference>
<dbReference type="InterPro" id="IPR002054">
    <property type="entry name" value="DNA-dir_DNA_pol_X"/>
</dbReference>
<evidence type="ECO:0000256" key="20">
    <source>
        <dbReference type="ARBA" id="ARBA00045548"/>
    </source>
</evidence>
<dbReference type="InterPro" id="IPR010996">
    <property type="entry name" value="HHH_MUS81"/>
</dbReference>
<dbReference type="Pfam" id="PF02811">
    <property type="entry name" value="PHP"/>
    <property type="match status" value="1"/>
</dbReference>
<evidence type="ECO:0000256" key="4">
    <source>
        <dbReference type="ARBA" id="ARBA00012720"/>
    </source>
</evidence>
<dbReference type="CDD" id="cd07436">
    <property type="entry name" value="PHP_PolX"/>
    <property type="match status" value="1"/>
</dbReference>
<feature type="domain" description="DNA-directed DNA polymerase X" evidence="24">
    <location>
        <begin position="1"/>
        <end position="314"/>
    </location>
</feature>
<keyword evidence="9" id="KW-0548">Nucleotidyltransferase</keyword>
<evidence type="ECO:0000256" key="21">
    <source>
        <dbReference type="ARBA" id="ARBA00049244"/>
    </source>
</evidence>
<dbReference type="Pfam" id="PF14520">
    <property type="entry name" value="HHH_5"/>
    <property type="match status" value="1"/>
</dbReference>
<dbReference type="GO" id="GO:0005829">
    <property type="term" value="C:cytosol"/>
    <property type="evidence" value="ECO:0007669"/>
    <property type="project" value="TreeGrafter"/>
</dbReference>
<feature type="domain" description="Helix-hairpin-helix DNA-binding motif class 1" evidence="22">
    <location>
        <begin position="127"/>
        <end position="146"/>
    </location>
</feature>
<evidence type="ECO:0000256" key="13">
    <source>
        <dbReference type="ARBA" id="ARBA00022932"/>
    </source>
</evidence>
<dbReference type="SUPFAM" id="SSF158702">
    <property type="entry name" value="Sec63 N-terminal domain-like"/>
    <property type="match status" value="1"/>
</dbReference>
<dbReference type="SMART" id="SM00481">
    <property type="entry name" value="POLIIIAc"/>
    <property type="match status" value="1"/>
</dbReference>
<dbReference type="Pfam" id="PF14716">
    <property type="entry name" value="HHH_8"/>
    <property type="match status" value="1"/>
</dbReference>
<dbReference type="InterPro" id="IPR047967">
    <property type="entry name" value="PolX_PHP"/>
</dbReference>
<dbReference type="SUPFAM" id="SSF81301">
    <property type="entry name" value="Nucleotidyltransferase"/>
    <property type="match status" value="1"/>
</dbReference>
<dbReference type="Gene3D" id="1.10.150.20">
    <property type="entry name" value="5' to 3' exonuclease, C-terminal subdomain"/>
    <property type="match status" value="1"/>
</dbReference>
<dbReference type="InterPro" id="IPR029398">
    <property type="entry name" value="PolB_thumb"/>
</dbReference>
<dbReference type="InterPro" id="IPR016195">
    <property type="entry name" value="Pol/histidinol_Pase-like"/>
</dbReference>
<feature type="domain" description="Helix-hairpin-helix DNA-binding motif class 1" evidence="22">
    <location>
        <begin position="92"/>
        <end position="111"/>
    </location>
</feature>
<evidence type="ECO:0000256" key="14">
    <source>
        <dbReference type="ARBA" id="ARBA00023053"/>
    </source>
</evidence>
<dbReference type="InterPro" id="IPR003141">
    <property type="entry name" value="Pol/His_phosphatase_N"/>
</dbReference>
<evidence type="ECO:0000256" key="17">
    <source>
        <dbReference type="ARBA" id="ARBA00035726"/>
    </source>
</evidence>
<dbReference type="InterPro" id="IPR043519">
    <property type="entry name" value="NT_sf"/>
</dbReference>
<keyword evidence="26" id="KW-1185">Reference proteome</keyword>
<evidence type="ECO:0000256" key="10">
    <source>
        <dbReference type="ARBA" id="ARBA00022705"/>
    </source>
</evidence>
<dbReference type="Gene3D" id="3.30.460.10">
    <property type="entry name" value="Beta Polymerase, domain 2"/>
    <property type="match status" value="1"/>
</dbReference>
<dbReference type="InterPro" id="IPR050243">
    <property type="entry name" value="PHP_phosphatase"/>
</dbReference>
<dbReference type="InterPro" id="IPR003583">
    <property type="entry name" value="Hlx-hairpin-Hlx_DNA-bd_motif"/>
</dbReference>
<dbReference type="GO" id="GO:0006281">
    <property type="term" value="P:DNA repair"/>
    <property type="evidence" value="ECO:0007669"/>
    <property type="project" value="UniProtKB-KW"/>
</dbReference>
<evidence type="ECO:0000259" key="24">
    <source>
        <dbReference type="SMART" id="SM00483"/>
    </source>
</evidence>
<dbReference type="SMART" id="SM00278">
    <property type="entry name" value="HhH1"/>
    <property type="match status" value="3"/>
</dbReference>
<dbReference type="SMART" id="SM00483">
    <property type="entry name" value="POLXc"/>
    <property type="match status" value="1"/>
</dbReference>
<dbReference type="GO" id="GO:0140078">
    <property type="term" value="F:class I DNA-(apurinic or apyrimidinic site) endonuclease activity"/>
    <property type="evidence" value="ECO:0007669"/>
    <property type="project" value="UniProtKB-EC"/>
</dbReference>
<dbReference type="InterPro" id="IPR002008">
    <property type="entry name" value="DNA_pol_X_beta-like"/>
</dbReference>
<evidence type="ECO:0000256" key="8">
    <source>
        <dbReference type="ARBA" id="ARBA00022679"/>
    </source>
</evidence>
<comment type="cofactor">
    <cofactor evidence="1">
        <name>Mg(2+)</name>
        <dbReference type="ChEBI" id="CHEBI:18420"/>
    </cofactor>
</comment>
<keyword evidence="7" id="KW-0237">DNA synthesis</keyword>
<evidence type="ECO:0000256" key="7">
    <source>
        <dbReference type="ARBA" id="ARBA00022634"/>
    </source>
</evidence>
<dbReference type="EMBL" id="FOLY01000007">
    <property type="protein sequence ID" value="SFC85034.1"/>
    <property type="molecule type" value="Genomic_DNA"/>
</dbReference>
<evidence type="ECO:0000256" key="12">
    <source>
        <dbReference type="ARBA" id="ARBA00022843"/>
    </source>
</evidence>
<dbReference type="PIRSF" id="PIRSF005047">
    <property type="entry name" value="UCP005047_YshC"/>
    <property type="match status" value="1"/>
</dbReference>
<comment type="subcellular location">
    <subcellularLocation>
        <location evidence="2">Cytoplasm</location>
    </subcellularLocation>
</comment>
<dbReference type="GO" id="GO:0042578">
    <property type="term" value="F:phosphoric ester hydrolase activity"/>
    <property type="evidence" value="ECO:0007669"/>
    <property type="project" value="TreeGrafter"/>
</dbReference>
<gene>
    <name evidence="25" type="ORF">SAMN05421848_2967</name>
</gene>
<evidence type="ECO:0000256" key="5">
    <source>
        <dbReference type="ARBA" id="ARBA00020020"/>
    </source>
</evidence>
<keyword evidence="8" id="KW-0808">Transferase</keyword>
<evidence type="ECO:0000313" key="26">
    <source>
        <dbReference type="Proteomes" id="UP000199046"/>
    </source>
</evidence>